<dbReference type="RefSeq" id="WP_181733092.1">
    <property type="nucleotide sequence ID" value="NZ_JACEIR010000021.1"/>
</dbReference>
<accession>A0A8I1DFY5</accession>
<gene>
    <name evidence="1" type="ORF">I8U20_14275</name>
</gene>
<organism evidence="1 2">
    <name type="scientific">Thermoactinomyces intermedius</name>
    <dbReference type="NCBI Taxonomy" id="2024"/>
    <lineage>
        <taxon>Bacteria</taxon>
        <taxon>Bacillati</taxon>
        <taxon>Bacillota</taxon>
        <taxon>Bacilli</taxon>
        <taxon>Bacillales</taxon>
        <taxon>Thermoactinomycetaceae</taxon>
        <taxon>Thermoactinomyces</taxon>
    </lineage>
</organism>
<protein>
    <submittedName>
        <fullName evidence="1">Uncharacterized protein</fullName>
    </submittedName>
</protein>
<reference evidence="1 2" key="1">
    <citation type="submission" date="2020-12" db="EMBL/GenBank/DDBJ databases">
        <title>WGS of Thermoactinomyces spp.</title>
        <authorList>
            <person name="Cheng K."/>
        </authorList>
    </citation>
    <scope>NUCLEOTIDE SEQUENCE [LARGE SCALE GENOMIC DNA]</scope>
    <source>
        <strain evidence="2">CICC 10671\DSM 43846</strain>
    </source>
</reference>
<dbReference type="Proteomes" id="UP000633619">
    <property type="component" value="Unassembled WGS sequence"/>
</dbReference>
<proteinExistence type="predicted"/>
<evidence type="ECO:0000313" key="2">
    <source>
        <dbReference type="Proteomes" id="UP000633619"/>
    </source>
</evidence>
<comment type="caution">
    <text evidence="1">The sequence shown here is derived from an EMBL/GenBank/DDBJ whole genome shotgun (WGS) entry which is preliminary data.</text>
</comment>
<name>A0A8I1DFY5_THEIN</name>
<evidence type="ECO:0000313" key="1">
    <source>
        <dbReference type="EMBL" id="MBH8596457.1"/>
    </source>
</evidence>
<keyword evidence="2" id="KW-1185">Reference proteome</keyword>
<dbReference type="AlphaFoldDB" id="A0A8I1DFY5"/>
<sequence>MARFEPIFKYYEFKDNQSEKIVVEIDPQDGSDWPFHNLVLCELNPDTGQWELSQNEWVPLAATSENSLTDKKSVIKEACYQLVQRLNNE</sequence>
<dbReference type="EMBL" id="JAECVW010000021">
    <property type="protein sequence ID" value="MBH8596457.1"/>
    <property type="molecule type" value="Genomic_DNA"/>
</dbReference>